<protein>
    <recommendedName>
        <fullName evidence="3">Exonuclease domain-containing protein</fullName>
    </recommendedName>
</protein>
<organism evidence="1 2">
    <name type="scientific">Skermanella cutis</name>
    <dbReference type="NCBI Taxonomy" id="2775420"/>
    <lineage>
        <taxon>Bacteria</taxon>
        <taxon>Pseudomonadati</taxon>
        <taxon>Pseudomonadota</taxon>
        <taxon>Alphaproteobacteria</taxon>
        <taxon>Rhodospirillales</taxon>
        <taxon>Azospirillaceae</taxon>
        <taxon>Skermanella</taxon>
    </lineage>
</organism>
<dbReference type="InterPro" id="IPR012337">
    <property type="entry name" value="RNaseH-like_sf"/>
</dbReference>
<name>A0ABX7B650_9PROT</name>
<gene>
    <name evidence="1" type="ORF">IGS68_00780</name>
</gene>
<dbReference type="Gene3D" id="3.30.420.10">
    <property type="entry name" value="Ribonuclease H-like superfamily/Ribonuclease H"/>
    <property type="match status" value="1"/>
</dbReference>
<proteinExistence type="predicted"/>
<dbReference type="EMBL" id="CP067420">
    <property type="protein sequence ID" value="QQP89849.1"/>
    <property type="molecule type" value="Genomic_DNA"/>
</dbReference>
<reference evidence="1" key="1">
    <citation type="submission" date="2021-02" db="EMBL/GenBank/DDBJ databases">
        <title>Skermanella TT6 skin isolate.</title>
        <authorList>
            <person name="Lee K."/>
            <person name="Ganzorig M."/>
        </authorList>
    </citation>
    <scope>NUCLEOTIDE SEQUENCE</scope>
    <source>
        <strain evidence="1">TT6</strain>
    </source>
</reference>
<evidence type="ECO:0000313" key="2">
    <source>
        <dbReference type="Proteomes" id="UP000595197"/>
    </source>
</evidence>
<evidence type="ECO:0008006" key="3">
    <source>
        <dbReference type="Google" id="ProtNLM"/>
    </source>
</evidence>
<keyword evidence="2" id="KW-1185">Reference proteome</keyword>
<sequence>MTCVPDQDWAVLDLEASALPPRSYPIEIAVAFPDASVSAWLIRPAPVWLRDGTWDPAAEGLHGLSRAMLQGQGESPGDVVEQVAAAVRGRRVLSDNIAADSYWLGVLCAAARIRPPPFHLTDFWQWSEPLASPRERERALAEAYRRHPARHRAAPDARRIACAISLLLDRPFGKTDAAAM</sequence>
<dbReference type="Proteomes" id="UP000595197">
    <property type="component" value="Chromosome"/>
</dbReference>
<dbReference type="RefSeq" id="WP_201076596.1">
    <property type="nucleotide sequence ID" value="NZ_CP067420.1"/>
</dbReference>
<evidence type="ECO:0000313" key="1">
    <source>
        <dbReference type="EMBL" id="QQP89849.1"/>
    </source>
</evidence>
<accession>A0ABX7B650</accession>
<dbReference type="InterPro" id="IPR036397">
    <property type="entry name" value="RNaseH_sf"/>
</dbReference>
<dbReference type="SUPFAM" id="SSF53098">
    <property type="entry name" value="Ribonuclease H-like"/>
    <property type="match status" value="1"/>
</dbReference>